<dbReference type="GO" id="GO:0016787">
    <property type="term" value="F:hydrolase activity"/>
    <property type="evidence" value="ECO:0007669"/>
    <property type="project" value="UniProtKB-KW"/>
</dbReference>
<sequence>MATVSYRNIKVDDIQVFYREAGEQHAQTLVLLHGFPSSSHMFRNLLPVLGEHFHVVAPDYPGYGYSNSPSVEQFAYTFDHLEEIVEKVLDTLKLKRFSIYVQDYGAPVGFRLAVKYPERIKAIISQNGNAYREGFTSFWDAAWPFWSHRDAETEKPIRGLLTRETTIWQYTTGVREKEHISPDAWTFDQLGLDRPGNADIQLALFEDYRTNPQRYPQWHEYFRHYQPPLLAVWGKNDPIFSPAGAEAFKHDLPNCEVHLLDTGHFALEEDGEVIAEHVTRFLTAKRAT</sequence>
<protein>
    <submittedName>
        <fullName evidence="3">Hydrolase</fullName>
    </submittedName>
</protein>
<dbReference type="Gene3D" id="3.40.50.1820">
    <property type="entry name" value="alpha/beta hydrolase"/>
    <property type="match status" value="1"/>
</dbReference>
<dbReference type="InterPro" id="IPR029058">
    <property type="entry name" value="AB_hydrolase_fold"/>
</dbReference>
<dbReference type="PRINTS" id="PR00111">
    <property type="entry name" value="ABHYDROLASE"/>
</dbReference>
<dbReference type="EMBL" id="BNJJ01000003">
    <property type="protein sequence ID" value="GHO83099.1"/>
    <property type="molecule type" value="Genomic_DNA"/>
</dbReference>
<dbReference type="InterPro" id="IPR000639">
    <property type="entry name" value="Epox_hydrolase-like"/>
</dbReference>
<comment type="caution">
    <text evidence="3">The sequence shown here is derived from an EMBL/GenBank/DDBJ whole genome shotgun (WGS) entry which is preliminary data.</text>
</comment>
<dbReference type="InterPro" id="IPR051340">
    <property type="entry name" value="Haloalkane_dehalogenase"/>
</dbReference>
<evidence type="ECO:0000259" key="2">
    <source>
        <dbReference type="Pfam" id="PF00561"/>
    </source>
</evidence>
<dbReference type="Proteomes" id="UP000635565">
    <property type="component" value="Unassembled WGS sequence"/>
</dbReference>
<gene>
    <name evidence="3" type="ORF">KSZ_11050</name>
</gene>
<dbReference type="PANTHER" id="PTHR42977:SF3">
    <property type="entry name" value="AB HYDROLASE-1 DOMAIN-CONTAINING PROTEIN"/>
    <property type="match status" value="1"/>
</dbReference>
<evidence type="ECO:0000313" key="3">
    <source>
        <dbReference type="EMBL" id="GHO83099.1"/>
    </source>
</evidence>
<dbReference type="PANTHER" id="PTHR42977">
    <property type="entry name" value="HYDROLASE-RELATED"/>
    <property type="match status" value="1"/>
</dbReference>
<reference evidence="3 4" key="1">
    <citation type="journal article" date="2021" name="Int. J. Syst. Evol. Microbiol.">
        <title>Reticulibacter mediterranei gen. nov., sp. nov., within the new family Reticulibacteraceae fam. nov., and Ktedonospora formicarum gen. nov., sp. nov., Ktedonobacter robiniae sp. nov., Dictyobacter formicarum sp. nov. and Dictyobacter arantiisoli sp. nov., belonging to the class Ktedonobacteria.</title>
        <authorList>
            <person name="Yabe S."/>
            <person name="Zheng Y."/>
            <person name="Wang C.M."/>
            <person name="Sakai Y."/>
            <person name="Abe K."/>
            <person name="Yokota A."/>
            <person name="Donadio S."/>
            <person name="Cavaletti L."/>
            <person name="Monciardini P."/>
        </authorList>
    </citation>
    <scope>NUCLEOTIDE SEQUENCE [LARGE SCALE GENOMIC DNA]</scope>
    <source>
        <strain evidence="3 4">SOSP1-9</strain>
    </source>
</reference>
<feature type="domain" description="AB hydrolase-1" evidence="2">
    <location>
        <begin position="28"/>
        <end position="270"/>
    </location>
</feature>
<proteinExistence type="predicted"/>
<dbReference type="RefSeq" id="WP_201360748.1">
    <property type="nucleotide sequence ID" value="NZ_BNJJ01000003.1"/>
</dbReference>
<dbReference type="Pfam" id="PF00561">
    <property type="entry name" value="Abhydrolase_1"/>
    <property type="match status" value="1"/>
</dbReference>
<accession>A0ABQ3VAQ4</accession>
<name>A0ABQ3VAQ4_9CHLR</name>
<keyword evidence="4" id="KW-1185">Reference proteome</keyword>
<dbReference type="InterPro" id="IPR000073">
    <property type="entry name" value="AB_hydrolase_1"/>
</dbReference>
<evidence type="ECO:0000256" key="1">
    <source>
        <dbReference type="ARBA" id="ARBA00022801"/>
    </source>
</evidence>
<dbReference type="SUPFAM" id="SSF53474">
    <property type="entry name" value="alpha/beta-Hydrolases"/>
    <property type="match status" value="1"/>
</dbReference>
<keyword evidence="1 3" id="KW-0378">Hydrolase</keyword>
<evidence type="ECO:0000313" key="4">
    <source>
        <dbReference type="Proteomes" id="UP000635565"/>
    </source>
</evidence>
<organism evidence="3 4">
    <name type="scientific">Dictyobacter formicarum</name>
    <dbReference type="NCBI Taxonomy" id="2778368"/>
    <lineage>
        <taxon>Bacteria</taxon>
        <taxon>Bacillati</taxon>
        <taxon>Chloroflexota</taxon>
        <taxon>Ktedonobacteria</taxon>
        <taxon>Ktedonobacterales</taxon>
        <taxon>Dictyobacteraceae</taxon>
        <taxon>Dictyobacter</taxon>
    </lineage>
</organism>
<dbReference type="PRINTS" id="PR00412">
    <property type="entry name" value="EPOXHYDRLASE"/>
</dbReference>